<keyword evidence="6 12" id="KW-0472">Membrane</keyword>
<dbReference type="NCBIfam" id="NF008054">
    <property type="entry name" value="PRK10788.1"/>
    <property type="match status" value="1"/>
</dbReference>
<dbReference type="GO" id="GO:0005886">
    <property type="term" value="C:plasma membrane"/>
    <property type="evidence" value="ECO:0007669"/>
    <property type="project" value="UniProtKB-SubCell"/>
</dbReference>
<dbReference type="SUPFAM" id="SSF109998">
    <property type="entry name" value="Triger factor/SurA peptide-binding domain-like"/>
    <property type="match status" value="1"/>
</dbReference>
<dbReference type="PANTHER" id="PTHR47529">
    <property type="entry name" value="PEPTIDYL-PROLYL CIS-TRANS ISOMERASE D"/>
    <property type="match status" value="1"/>
</dbReference>
<keyword evidence="3" id="KW-0997">Cell inner membrane</keyword>
<keyword evidence="15" id="KW-1185">Reference proteome</keyword>
<evidence type="ECO:0000256" key="8">
    <source>
        <dbReference type="ARBA" id="ARBA00038408"/>
    </source>
</evidence>
<evidence type="ECO:0000313" key="15">
    <source>
        <dbReference type="Proteomes" id="UP000294832"/>
    </source>
</evidence>
<evidence type="ECO:0000256" key="3">
    <source>
        <dbReference type="ARBA" id="ARBA00022519"/>
    </source>
</evidence>
<comment type="caution">
    <text evidence="14">The sequence shown here is derived from an EMBL/GenBank/DDBJ whole genome shotgun (WGS) entry which is preliminary data.</text>
</comment>
<gene>
    <name evidence="14" type="ORF">EDC91_102144</name>
</gene>
<evidence type="ECO:0000256" key="9">
    <source>
        <dbReference type="ARBA" id="ARBA00040743"/>
    </source>
</evidence>
<dbReference type="RefSeq" id="WP_133037655.1">
    <property type="nucleotide sequence ID" value="NZ_SLWF01000002.1"/>
</dbReference>
<dbReference type="Pfam" id="PF13624">
    <property type="entry name" value="SurA_N_3"/>
    <property type="match status" value="1"/>
</dbReference>
<evidence type="ECO:0000313" key="14">
    <source>
        <dbReference type="EMBL" id="TCN90231.1"/>
    </source>
</evidence>
<feature type="transmembrane region" description="Helical" evidence="12">
    <location>
        <begin position="12"/>
        <end position="34"/>
    </location>
</feature>
<keyword evidence="4 12" id="KW-0812">Transmembrane</keyword>
<keyword evidence="5 12" id="KW-1133">Transmembrane helix</keyword>
<evidence type="ECO:0000256" key="2">
    <source>
        <dbReference type="ARBA" id="ARBA00022475"/>
    </source>
</evidence>
<evidence type="ECO:0000256" key="1">
    <source>
        <dbReference type="ARBA" id="ARBA00004382"/>
    </source>
</evidence>
<evidence type="ECO:0000256" key="11">
    <source>
        <dbReference type="PROSITE-ProRule" id="PRU00278"/>
    </source>
</evidence>
<keyword evidence="11 14" id="KW-0413">Isomerase</keyword>
<dbReference type="InterPro" id="IPR000297">
    <property type="entry name" value="PPIase_PpiC"/>
</dbReference>
<evidence type="ECO:0000256" key="7">
    <source>
        <dbReference type="ARBA" id="ARBA00023186"/>
    </source>
</evidence>
<dbReference type="PROSITE" id="PS01096">
    <property type="entry name" value="PPIC_PPIASE_1"/>
    <property type="match status" value="1"/>
</dbReference>
<keyword evidence="2" id="KW-1003">Cell membrane</keyword>
<dbReference type="PROSITE" id="PS50198">
    <property type="entry name" value="PPIC_PPIASE_2"/>
    <property type="match status" value="1"/>
</dbReference>
<dbReference type="InterPro" id="IPR027304">
    <property type="entry name" value="Trigger_fact/SurA_dom_sf"/>
</dbReference>
<proteinExistence type="inferred from homology"/>
<dbReference type="InterPro" id="IPR052029">
    <property type="entry name" value="PpiD_chaperone"/>
</dbReference>
<dbReference type="EMBL" id="SLWF01000002">
    <property type="protein sequence ID" value="TCN90231.1"/>
    <property type="molecule type" value="Genomic_DNA"/>
</dbReference>
<evidence type="ECO:0000256" key="10">
    <source>
        <dbReference type="ARBA" id="ARBA00042775"/>
    </source>
</evidence>
<dbReference type="SUPFAM" id="SSF54534">
    <property type="entry name" value="FKBP-like"/>
    <property type="match status" value="1"/>
</dbReference>
<sequence length="618" mass="67774">MLDKIRDGAQSAIAKIILVLVILSFAFAGVSSYLGRSSQSAAATVNGEDISQAELEKAYQNEKNRLQQQLGDMFDALSGNDAYLANVKQGVLQRLIAQRLLDQAAKDLGLRVSDEQIKESIRNEPAFQVEGQFNNDRYLALLQQLGFTPSSFRETMRADMSRSQLINALIGSEFVLKGEASQLAKLQAQTRDIRLLKVNSEPFLGDVKVTDDELKQFYDANPDQFQRPEMVSLEYVELSAKALADKINVSDADAQAYYDEHKAEYKTVEKRLAAHILITGDDAAAKAKAEAIHKQLQDGADFAALAKQDSKDTLSAEKGGELGWFEPGVMDPEFDKALFALKKGEYSDVVQTSYGFHIIKVLDIQPSVIAAFADVKDKILDKLKMDKAVNQFYGLQQKLSDTSYEVPDTLAEAAKAVEATVKSTELFSRDSAPAPFNEPAILKAAFSSDVLSGMNSNMLEVGSNDVMVIRLKKHQPAGLMGFDEVKADIEKRLKQQKANELAKTKADELKGKLQQGASDLALESHSAVTRTARDIDPAVVSKAFEMAKKADALSVDTIALAKGYAVVVLDQIHNVDSVPADQLTTVQQRLSSQYSEADYRALVELLKAKADISYHTAN</sequence>
<comment type="similarity">
    <text evidence="8">Belongs to the PpiD chaperone family.</text>
</comment>
<dbReference type="Pfam" id="PF00639">
    <property type="entry name" value="Rotamase"/>
    <property type="match status" value="1"/>
</dbReference>
<dbReference type="PANTHER" id="PTHR47529:SF1">
    <property type="entry name" value="PERIPLASMIC CHAPERONE PPID"/>
    <property type="match status" value="1"/>
</dbReference>
<dbReference type="Gene3D" id="3.10.50.40">
    <property type="match status" value="1"/>
</dbReference>
<organism evidence="14 15">
    <name type="scientific">Shewanella fodinae</name>
    <dbReference type="NCBI Taxonomy" id="552357"/>
    <lineage>
        <taxon>Bacteria</taxon>
        <taxon>Pseudomonadati</taxon>
        <taxon>Pseudomonadota</taxon>
        <taxon>Gammaproteobacteria</taxon>
        <taxon>Alteromonadales</taxon>
        <taxon>Shewanellaceae</taxon>
        <taxon>Shewanella</taxon>
    </lineage>
</organism>
<reference evidence="14 15" key="1">
    <citation type="submission" date="2019-03" db="EMBL/GenBank/DDBJ databases">
        <title>Freshwater and sediment microbial communities from various areas in North America, analyzing microbe dynamics in response to fracking.</title>
        <authorList>
            <person name="Lamendella R."/>
        </authorList>
    </citation>
    <scope>NUCLEOTIDE SEQUENCE [LARGE SCALE GENOMIC DNA]</scope>
    <source>
        <strain evidence="14 15">74A</strain>
    </source>
</reference>
<evidence type="ECO:0000256" key="6">
    <source>
        <dbReference type="ARBA" id="ARBA00023136"/>
    </source>
</evidence>
<comment type="subcellular location">
    <subcellularLocation>
        <location evidence="1">Cell inner membrane</location>
        <topology evidence="1">Single-pass type II membrane protein</topology>
        <orientation evidence="1">Periplasmic side</orientation>
    </subcellularLocation>
</comment>
<evidence type="ECO:0000256" key="4">
    <source>
        <dbReference type="ARBA" id="ARBA00022692"/>
    </source>
</evidence>
<accession>A0A4R2FHB0</accession>
<dbReference type="InterPro" id="IPR046357">
    <property type="entry name" value="PPIase_dom_sf"/>
</dbReference>
<dbReference type="OrthoDB" id="9812372at2"/>
<protein>
    <recommendedName>
        <fullName evidence="9">Periplasmic chaperone PpiD</fullName>
    </recommendedName>
    <alternativeName>
        <fullName evidence="10">Periplasmic folding chaperone</fullName>
    </alternativeName>
</protein>
<dbReference type="GO" id="GO:0003755">
    <property type="term" value="F:peptidyl-prolyl cis-trans isomerase activity"/>
    <property type="evidence" value="ECO:0007669"/>
    <property type="project" value="UniProtKB-KW"/>
</dbReference>
<name>A0A4R2FHB0_9GAMM</name>
<evidence type="ECO:0000256" key="5">
    <source>
        <dbReference type="ARBA" id="ARBA00022989"/>
    </source>
</evidence>
<dbReference type="Gene3D" id="1.10.4030.10">
    <property type="entry name" value="Porin chaperone SurA, peptide-binding domain"/>
    <property type="match status" value="1"/>
</dbReference>
<dbReference type="InterPro" id="IPR023058">
    <property type="entry name" value="PPIase_PpiC_CS"/>
</dbReference>
<dbReference type="Proteomes" id="UP000294832">
    <property type="component" value="Unassembled WGS sequence"/>
</dbReference>
<feature type="domain" description="PpiC" evidence="13">
    <location>
        <begin position="268"/>
        <end position="363"/>
    </location>
</feature>
<keyword evidence="11" id="KW-0697">Rotamase</keyword>
<dbReference type="Gene3D" id="6.10.140.970">
    <property type="match status" value="1"/>
</dbReference>
<dbReference type="AlphaFoldDB" id="A0A4R2FHB0"/>
<keyword evidence="7" id="KW-0143">Chaperone</keyword>
<evidence type="ECO:0000259" key="13">
    <source>
        <dbReference type="PROSITE" id="PS50198"/>
    </source>
</evidence>
<evidence type="ECO:0000256" key="12">
    <source>
        <dbReference type="SAM" id="Phobius"/>
    </source>
</evidence>